<reference evidence="3 4" key="1">
    <citation type="submission" date="2009-08" db="EMBL/GenBank/DDBJ databases">
        <title>The Genome Sequence of Spizellomyces punctatus strain DAOM BR117.</title>
        <authorList>
            <consortium name="The Broad Institute Genome Sequencing Platform"/>
            <person name="Russ C."/>
            <person name="Cuomo C."/>
            <person name="Shea T."/>
            <person name="Young S.K."/>
            <person name="Zeng Q."/>
            <person name="Koehrsen M."/>
            <person name="Haas B."/>
            <person name="Borodovsky M."/>
            <person name="Guigo R."/>
            <person name="Alvarado L."/>
            <person name="Berlin A."/>
            <person name="Bochicchio J."/>
            <person name="Borenstein D."/>
            <person name="Chapman S."/>
            <person name="Chen Z."/>
            <person name="Engels R."/>
            <person name="Freedman E."/>
            <person name="Gellesch M."/>
            <person name="Goldberg J."/>
            <person name="Griggs A."/>
            <person name="Gujja S."/>
            <person name="Heiman D."/>
            <person name="Hepburn T."/>
            <person name="Howarth C."/>
            <person name="Jen D."/>
            <person name="Larson L."/>
            <person name="Lewis B."/>
            <person name="Mehta T."/>
            <person name="Park D."/>
            <person name="Pearson M."/>
            <person name="Roberts A."/>
            <person name="Saif S."/>
            <person name="Shenoy N."/>
            <person name="Sisk P."/>
            <person name="Stolte C."/>
            <person name="Sykes S."/>
            <person name="Thomson T."/>
            <person name="Walk T."/>
            <person name="White J."/>
            <person name="Yandava C."/>
            <person name="Burger G."/>
            <person name="Gray M.W."/>
            <person name="Holland P.W.H."/>
            <person name="King N."/>
            <person name="Lang F.B.F."/>
            <person name="Roger A.J."/>
            <person name="Ruiz-Trillo I."/>
            <person name="Lander E."/>
            <person name="Nusbaum C."/>
        </authorList>
    </citation>
    <scope>NUCLEOTIDE SEQUENCE [LARGE SCALE GENOMIC DNA]</scope>
    <source>
        <strain evidence="3 4">DAOM BR117</strain>
    </source>
</reference>
<dbReference type="Proteomes" id="UP000053201">
    <property type="component" value="Unassembled WGS sequence"/>
</dbReference>
<proteinExistence type="predicted"/>
<feature type="compositionally biased region" description="Basic and acidic residues" evidence="1">
    <location>
        <begin position="95"/>
        <end position="116"/>
    </location>
</feature>
<dbReference type="InterPro" id="IPR058933">
    <property type="entry name" value="YMC020W-like_ab_hydrolase"/>
</dbReference>
<feature type="compositionally biased region" description="Polar residues" evidence="1">
    <location>
        <begin position="211"/>
        <end position="228"/>
    </location>
</feature>
<dbReference type="GeneID" id="27684250"/>
<protein>
    <recommendedName>
        <fullName evidence="2">YMC020W-like alpha/beta hydrolase domain-containing protein</fullName>
    </recommendedName>
</protein>
<gene>
    <name evidence="3" type="ORF">SPPG_00530</name>
</gene>
<name>A0A0L0HUP5_SPIPD</name>
<organism evidence="3 4">
    <name type="scientific">Spizellomyces punctatus (strain DAOM BR117)</name>
    <dbReference type="NCBI Taxonomy" id="645134"/>
    <lineage>
        <taxon>Eukaryota</taxon>
        <taxon>Fungi</taxon>
        <taxon>Fungi incertae sedis</taxon>
        <taxon>Chytridiomycota</taxon>
        <taxon>Chytridiomycota incertae sedis</taxon>
        <taxon>Chytridiomycetes</taxon>
        <taxon>Spizellomycetales</taxon>
        <taxon>Spizellomycetaceae</taxon>
        <taxon>Spizellomyces</taxon>
    </lineage>
</organism>
<feature type="domain" description="YMC020W-like alpha/beta hydrolase" evidence="2">
    <location>
        <begin position="298"/>
        <end position="639"/>
    </location>
</feature>
<dbReference type="PROSITE" id="PS51257">
    <property type="entry name" value="PROKAR_LIPOPROTEIN"/>
    <property type="match status" value="1"/>
</dbReference>
<keyword evidence="4" id="KW-1185">Reference proteome</keyword>
<dbReference type="Pfam" id="PF26147">
    <property type="entry name" value="AB_HYDROLASE_YMC0-YMC35"/>
    <property type="match status" value="1"/>
</dbReference>
<accession>A0A0L0HUP5</accession>
<dbReference type="PANTHER" id="PTHR47349">
    <property type="entry name" value="CHROMOSOME 8, WHOLE GENOME SHOTGUN SEQUENCE"/>
    <property type="match status" value="1"/>
</dbReference>
<dbReference type="EMBL" id="KQ257450">
    <property type="protein sequence ID" value="KND04827.1"/>
    <property type="molecule type" value="Genomic_DNA"/>
</dbReference>
<feature type="region of interest" description="Disordered" evidence="1">
    <location>
        <begin position="77"/>
        <end position="238"/>
    </location>
</feature>
<evidence type="ECO:0000313" key="3">
    <source>
        <dbReference type="EMBL" id="KND04827.1"/>
    </source>
</evidence>
<feature type="compositionally biased region" description="Polar residues" evidence="1">
    <location>
        <begin position="77"/>
        <end position="88"/>
    </location>
</feature>
<feature type="compositionally biased region" description="Pro residues" evidence="1">
    <location>
        <begin position="193"/>
        <end position="210"/>
    </location>
</feature>
<evidence type="ECO:0000256" key="1">
    <source>
        <dbReference type="SAM" id="MobiDB-lite"/>
    </source>
</evidence>
<dbReference type="InterPro" id="IPR058934">
    <property type="entry name" value="YMC020W-like"/>
</dbReference>
<dbReference type="OrthoDB" id="5598028at2759"/>
<dbReference type="AlphaFoldDB" id="A0A0L0HUP5"/>
<evidence type="ECO:0000259" key="2">
    <source>
        <dbReference type="Pfam" id="PF26147"/>
    </source>
</evidence>
<feature type="compositionally biased region" description="Polar residues" evidence="1">
    <location>
        <begin position="147"/>
        <end position="157"/>
    </location>
</feature>
<dbReference type="RefSeq" id="XP_016612866.1">
    <property type="nucleotide sequence ID" value="XM_016748854.1"/>
</dbReference>
<evidence type="ECO:0000313" key="4">
    <source>
        <dbReference type="Proteomes" id="UP000053201"/>
    </source>
</evidence>
<dbReference type="VEuPathDB" id="FungiDB:SPPG_00530"/>
<dbReference type="eggNOG" id="ENOG502QR2T">
    <property type="taxonomic scope" value="Eukaryota"/>
</dbReference>
<dbReference type="InParanoid" id="A0A0L0HUP5"/>
<dbReference type="PANTHER" id="PTHR47349:SF1">
    <property type="entry name" value="AER328WP"/>
    <property type="match status" value="1"/>
</dbReference>
<sequence length="684" mass="76076">MGGLGLRISPAFATAIWPCSSFISCCRRLPCYPAHSVNIVVARCAFSDHSNKKPGNMAPFGTDLWKTVILPFTKLTDNGSETLDTKAQSPAVPEPRAKNENAAHRGSEKEDVHLGAEDVLTDVSIHGSGNGPADGRDDTVKGKTSPVLENQTKQEGNSDVAPPLNGPQNPIAAIASHTNPDGKGGGELKETSPPSPPQFATQPPPPPPQPLSKSTISDASSSPLKQPTPTVPPEPAKYRRHNVVLPSYEPELFPDNTVVPESPQKQFFQRMLHSATSWIFRRPNKPEEPRRITILERLVRTPHIIRRIAIIGVHGWFPGRFLQRVVGEPTGTSARFAEKMAMAVRSFFSERYNIMLDDEAITLIPLEGEGKVERRVAMLYRQLIESDQGWRKKLWDADMVFVAAHSQGTPVSAMLLARLVREGLIDTSRQKVSLLAMAGITHGPFPSLKSSMIVKYFEADAARELFEFNDPNSEIAKKYYIAMRHILASGVRVVAVGSWYDQVVPLYSAVMHGFHHPNIYRALYIDGADYTPDFLSHLVVFGLALRNAGLSDHDLVVHLSDILAGNLYGFGTQGHSAIYEEINTYMVAVAWTMGGKPPWSIPAVPNAPWRSNMMVSRSLSAPLRLNPYYLPWIMARLVDDRNIQNHETLKTELDGLLKMFEMWEPNTRQLKEMRYRLEPLRSRL</sequence>